<dbReference type="AlphaFoldDB" id="M5IQN7"/>
<evidence type="ECO:0000313" key="1">
    <source>
        <dbReference type="EMBL" id="EKU11361.1"/>
    </source>
</evidence>
<dbReference type="EMBL" id="AMZQ01000007">
    <property type="protein sequence ID" value="EKU11361.1"/>
    <property type="molecule type" value="Genomic_DNA"/>
</dbReference>
<dbReference type="RefSeq" id="WP_009494819.1">
    <property type="nucleotide sequence ID" value="NZ_AMZQ01000007.1"/>
</dbReference>
<reference evidence="1 2" key="1">
    <citation type="journal article" date="2013" name="Genome Announc.">
        <title>Genome Sequence of Campylobacter showae UNSWCD, Isolated from a Patient with Crohn's Disease.</title>
        <authorList>
            <person name="Tay A.P."/>
            <person name="Kaakoush N.O."/>
            <person name="Deshpande N.P."/>
            <person name="Chen Z."/>
            <person name="Mitchell H."/>
            <person name="Wilkins M.R."/>
        </authorList>
    </citation>
    <scope>NUCLEOTIDE SEQUENCE [LARGE SCALE GENOMIC DNA]</scope>
    <source>
        <strain evidence="1 2">CSUNSWCD</strain>
    </source>
</reference>
<dbReference type="Proteomes" id="UP000011939">
    <property type="component" value="Unassembled WGS sequence"/>
</dbReference>
<accession>M5IQN7</accession>
<gene>
    <name evidence="1" type="ORF">CSUNSWCD_1987</name>
</gene>
<dbReference type="PATRIC" id="fig|1244083.3.peg.1229"/>
<name>M5IQN7_9BACT</name>
<evidence type="ECO:0000313" key="2">
    <source>
        <dbReference type="Proteomes" id="UP000011939"/>
    </source>
</evidence>
<organism evidence="1 2">
    <name type="scientific">Campylobacter showae CSUNSWCD</name>
    <dbReference type="NCBI Taxonomy" id="1244083"/>
    <lineage>
        <taxon>Bacteria</taxon>
        <taxon>Pseudomonadati</taxon>
        <taxon>Campylobacterota</taxon>
        <taxon>Epsilonproteobacteria</taxon>
        <taxon>Campylobacterales</taxon>
        <taxon>Campylobacteraceae</taxon>
        <taxon>Campylobacter</taxon>
    </lineage>
</organism>
<comment type="caution">
    <text evidence="1">The sequence shown here is derived from an EMBL/GenBank/DDBJ whole genome shotgun (WGS) entry which is preliminary data.</text>
</comment>
<proteinExistence type="predicted"/>
<protein>
    <submittedName>
        <fullName evidence="1">Uncharacterized protein</fullName>
    </submittedName>
</protein>
<sequence>MKQIWLISRKIFLKTTKFLVNASNRLVRVNIVLRLRFSRFVA</sequence>